<keyword evidence="2" id="KW-1185">Reference proteome</keyword>
<dbReference type="EMBL" id="RJJX01000020">
    <property type="protein sequence ID" value="RUT73491.1"/>
    <property type="molecule type" value="Genomic_DNA"/>
</dbReference>
<dbReference type="AlphaFoldDB" id="A0A434AGH9"/>
<comment type="caution">
    <text evidence="1">The sequence shown here is derived from an EMBL/GenBank/DDBJ whole genome shotgun (WGS) entry which is preliminary data.</text>
</comment>
<dbReference type="Proteomes" id="UP000282985">
    <property type="component" value="Unassembled WGS sequence"/>
</dbReference>
<name>A0A434AGH9_9BACT</name>
<reference evidence="1 2" key="1">
    <citation type="submission" date="2018-11" db="EMBL/GenBank/DDBJ databases">
        <title>Parancylomarina longa gen. nov., sp. nov., isolated from sediments of southern Okinawa.</title>
        <authorList>
            <person name="Fu T."/>
        </authorList>
    </citation>
    <scope>NUCLEOTIDE SEQUENCE [LARGE SCALE GENOMIC DNA]</scope>
    <source>
        <strain evidence="1 2">T3-2 S1-C</strain>
    </source>
</reference>
<evidence type="ECO:0000313" key="1">
    <source>
        <dbReference type="EMBL" id="RUT73491.1"/>
    </source>
</evidence>
<evidence type="ECO:0000313" key="2">
    <source>
        <dbReference type="Proteomes" id="UP000282985"/>
    </source>
</evidence>
<gene>
    <name evidence="1" type="ORF">DLK05_12890</name>
</gene>
<sequence>MNIIQYLEFAETVKQHRGISPMKISTVYGDVICGYIRTTYNKRHMLEGGVPVGVDVTEIAISIINERGKETGKRVKLTIDDIEDFSVLK</sequence>
<organism evidence="1 2">
    <name type="scientific">Ancylomarina longa</name>
    <dbReference type="NCBI Taxonomy" id="2487017"/>
    <lineage>
        <taxon>Bacteria</taxon>
        <taxon>Pseudomonadati</taxon>
        <taxon>Bacteroidota</taxon>
        <taxon>Bacteroidia</taxon>
        <taxon>Marinilabiliales</taxon>
        <taxon>Marinifilaceae</taxon>
        <taxon>Ancylomarina</taxon>
    </lineage>
</organism>
<protein>
    <submittedName>
        <fullName evidence="1">Uncharacterized protein</fullName>
    </submittedName>
</protein>
<proteinExistence type="predicted"/>
<dbReference type="RefSeq" id="WP_127344382.1">
    <property type="nucleotide sequence ID" value="NZ_RJJX01000020.1"/>
</dbReference>
<accession>A0A434AGH9</accession>